<dbReference type="Gene3D" id="1.10.3720.10">
    <property type="entry name" value="MetI-like"/>
    <property type="match status" value="1"/>
</dbReference>
<evidence type="ECO:0000256" key="7">
    <source>
        <dbReference type="ARBA" id="ARBA00023136"/>
    </source>
</evidence>
<dbReference type="PANTHER" id="PTHR43357:SF4">
    <property type="entry name" value="INNER MEMBRANE ABC TRANSPORTER PERMEASE PROTEIN YDCV"/>
    <property type="match status" value="1"/>
</dbReference>
<gene>
    <name evidence="11" type="ORF">GGQ86_001846</name>
    <name evidence="10" type="ORF">XFLAVUS301_13320</name>
</gene>
<feature type="transmembrane region" description="Helical" evidence="8">
    <location>
        <begin position="183"/>
        <end position="205"/>
    </location>
</feature>
<evidence type="ECO:0000313" key="11">
    <source>
        <dbReference type="EMBL" id="MDR6333382.1"/>
    </source>
</evidence>
<feature type="domain" description="ABC transmembrane type-1" evidence="9">
    <location>
        <begin position="68"/>
        <end position="257"/>
    </location>
</feature>
<keyword evidence="13" id="KW-1185">Reference proteome</keyword>
<keyword evidence="6 8" id="KW-1133">Transmembrane helix</keyword>
<dbReference type="InterPro" id="IPR035906">
    <property type="entry name" value="MetI-like_sf"/>
</dbReference>
<keyword evidence="7 8" id="KW-0472">Membrane</keyword>
<proteinExistence type="inferred from homology"/>
<dbReference type="EMBL" id="JAVDPY010000002">
    <property type="protein sequence ID" value="MDR6333382.1"/>
    <property type="molecule type" value="Genomic_DNA"/>
</dbReference>
<reference evidence="11 13" key="2">
    <citation type="submission" date="2023-07" db="EMBL/GenBank/DDBJ databases">
        <title>Genomic Encyclopedia of Type Strains, Phase IV (KMG-IV): sequencing the most valuable type-strain genomes for metagenomic binning, comparative biology and taxonomic classification.</title>
        <authorList>
            <person name="Goeker M."/>
        </authorList>
    </citation>
    <scope>NUCLEOTIDE SEQUENCE [LARGE SCALE GENOMIC DNA]</scope>
    <source>
        <strain evidence="11 13">DSM 338</strain>
    </source>
</reference>
<dbReference type="PROSITE" id="PS50928">
    <property type="entry name" value="ABC_TM1"/>
    <property type="match status" value="1"/>
</dbReference>
<sequence>MLRDWQTLSFNALFGLLSLISVIVLAGPTLVILILSFTGEEALHFPPASYSLRWYAALIDANELQAALWVSLKVAVISVSACVVLGVAAALGIARSEGALARGLETLFLSPLILPALAFGFAALMLFSILGMRPSTLTLAIGHIVVCVPFVLRTTLASLAQLDPALLDASRSLGASRLHTFRTVTLPLISPGVASGAFIAFMASFDNVPVSLFLQDARTQVLPIYLWDIIQNQLDSRAASACGVIIIATVLMMVLMERVAGFSRFMK</sequence>
<dbReference type="GO" id="GO:0055085">
    <property type="term" value="P:transmembrane transport"/>
    <property type="evidence" value="ECO:0007669"/>
    <property type="project" value="InterPro"/>
</dbReference>
<dbReference type="SUPFAM" id="SSF161098">
    <property type="entry name" value="MetI-like"/>
    <property type="match status" value="1"/>
</dbReference>
<comment type="similarity">
    <text evidence="8">Belongs to the binding-protein-dependent transport system permease family.</text>
</comment>
<dbReference type="AlphaFoldDB" id="A0A9W6CFX2"/>
<dbReference type="GO" id="GO:0005886">
    <property type="term" value="C:plasma membrane"/>
    <property type="evidence" value="ECO:0007669"/>
    <property type="project" value="UniProtKB-SubCell"/>
</dbReference>
<organism evidence="10 12">
    <name type="scientific">Xanthobacter flavus</name>
    <dbReference type="NCBI Taxonomy" id="281"/>
    <lineage>
        <taxon>Bacteria</taxon>
        <taxon>Pseudomonadati</taxon>
        <taxon>Pseudomonadota</taxon>
        <taxon>Alphaproteobacteria</taxon>
        <taxon>Hyphomicrobiales</taxon>
        <taxon>Xanthobacteraceae</taxon>
        <taxon>Xanthobacter</taxon>
    </lineage>
</organism>
<feature type="transmembrane region" description="Helical" evidence="8">
    <location>
        <begin position="238"/>
        <end position="256"/>
    </location>
</feature>
<dbReference type="InterPro" id="IPR000515">
    <property type="entry name" value="MetI-like"/>
</dbReference>
<dbReference type="EMBL" id="BSDO01000001">
    <property type="protein sequence ID" value="GLI21658.1"/>
    <property type="molecule type" value="Genomic_DNA"/>
</dbReference>
<evidence type="ECO:0000256" key="1">
    <source>
        <dbReference type="ARBA" id="ARBA00004429"/>
    </source>
</evidence>
<dbReference type="CDD" id="cd06261">
    <property type="entry name" value="TM_PBP2"/>
    <property type="match status" value="1"/>
</dbReference>
<keyword evidence="2 8" id="KW-0813">Transport</keyword>
<evidence type="ECO:0000256" key="2">
    <source>
        <dbReference type="ARBA" id="ARBA00022448"/>
    </source>
</evidence>
<feature type="transmembrane region" description="Helical" evidence="8">
    <location>
        <begin position="137"/>
        <end position="162"/>
    </location>
</feature>
<evidence type="ECO:0000256" key="3">
    <source>
        <dbReference type="ARBA" id="ARBA00022475"/>
    </source>
</evidence>
<feature type="transmembrane region" description="Helical" evidence="8">
    <location>
        <begin position="12"/>
        <end position="37"/>
    </location>
</feature>
<feature type="transmembrane region" description="Helical" evidence="8">
    <location>
        <begin position="74"/>
        <end position="94"/>
    </location>
</feature>
<keyword evidence="3" id="KW-1003">Cell membrane</keyword>
<dbReference type="PANTHER" id="PTHR43357">
    <property type="entry name" value="INNER MEMBRANE ABC TRANSPORTER PERMEASE PROTEIN YDCV"/>
    <property type="match status" value="1"/>
</dbReference>
<evidence type="ECO:0000256" key="6">
    <source>
        <dbReference type="ARBA" id="ARBA00022989"/>
    </source>
</evidence>
<comment type="subcellular location">
    <subcellularLocation>
        <location evidence="1">Cell inner membrane</location>
        <topology evidence="1">Multi-pass membrane protein</topology>
    </subcellularLocation>
    <subcellularLocation>
        <location evidence="8">Cell membrane</location>
        <topology evidence="8">Multi-pass membrane protein</topology>
    </subcellularLocation>
</comment>
<evidence type="ECO:0000313" key="13">
    <source>
        <dbReference type="Proteomes" id="UP001245370"/>
    </source>
</evidence>
<feature type="transmembrane region" description="Helical" evidence="8">
    <location>
        <begin position="106"/>
        <end position="131"/>
    </location>
</feature>
<dbReference type="Proteomes" id="UP001245370">
    <property type="component" value="Unassembled WGS sequence"/>
</dbReference>
<name>A0A9W6CFX2_XANFL</name>
<evidence type="ECO:0000259" key="9">
    <source>
        <dbReference type="PROSITE" id="PS50928"/>
    </source>
</evidence>
<evidence type="ECO:0000256" key="4">
    <source>
        <dbReference type="ARBA" id="ARBA00022519"/>
    </source>
</evidence>
<dbReference type="Pfam" id="PF00528">
    <property type="entry name" value="BPD_transp_1"/>
    <property type="match status" value="1"/>
</dbReference>
<evidence type="ECO:0000256" key="8">
    <source>
        <dbReference type="RuleBase" id="RU363032"/>
    </source>
</evidence>
<reference evidence="10" key="1">
    <citation type="submission" date="2022-12" db="EMBL/GenBank/DDBJ databases">
        <title>Reference genome sequencing for broad-spectrum identification of bacterial and archaeal isolates by mass spectrometry.</title>
        <authorList>
            <person name="Sekiguchi Y."/>
            <person name="Tourlousse D.M."/>
        </authorList>
    </citation>
    <scope>NUCLEOTIDE SEQUENCE</scope>
    <source>
        <strain evidence="10">301</strain>
    </source>
</reference>
<comment type="caution">
    <text evidence="10">The sequence shown here is derived from an EMBL/GenBank/DDBJ whole genome shotgun (WGS) entry which is preliminary data.</text>
</comment>
<dbReference type="RefSeq" id="WP_169121536.1">
    <property type="nucleotide sequence ID" value="NZ_BSDO01000001.1"/>
</dbReference>
<evidence type="ECO:0000313" key="12">
    <source>
        <dbReference type="Proteomes" id="UP001144397"/>
    </source>
</evidence>
<dbReference type="Proteomes" id="UP001144397">
    <property type="component" value="Unassembled WGS sequence"/>
</dbReference>
<dbReference type="GeneID" id="95762126"/>
<protein>
    <submittedName>
        <fullName evidence="10">ABC transporter permease</fullName>
    </submittedName>
    <submittedName>
        <fullName evidence="11">Spermidine/putrescine transport system permease protein</fullName>
    </submittedName>
</protein>
<evidence type="ECO:0000313" key="10">
    <source>
        <dbReference type="EMBL" id="GLI21658.1"/>
    </source>
</evidence>
<evidence type="ECO:0000256" key="5">
    <source>
        <dbReference type="ARBA" id="ARBA00022692"/>
    </source>
</evidence>
<accession>A0A9W6CFX2</accession>
<keyword evidence="4" id="KW-0997">Cell inner membrane</keyword>
<keyword evidence="5 8" id="KW-0812">Transmembrane</keyword>